<dbReference type="Proteomes" id="UP001166286">
    <property type="component" value="Unassembled WGS sequence"/>
</dbReference>
<sequence>MNAEDLEISLSKPGISMVEAVGSNPAPAPPKSNKRKNHRGGRKTKKKQNSSTGQDTTTTHKNAAIISTTETTVPILTKKQKQKNRKRWRKSAKAPTETTTVAPHTVPERQDGVTTGILKQDYVSPTVQDVSLGPCHRAPSSTQEPFLSHGVDEDTSARAETSEAISAAEQDSVSTGERALADMAIYGRDGLEARFKSFTTMAEASQADGTPLFDIRPTPGKGIGMYTTGPIARGTRLLSQSALMLLDKDEDLLDVPLKFVKLSTEEQETFLGLAATPSEKLNRNRSEMLLLQRALEPEKASELPMGLQERLLSIVETNSFAADTGAVIVATAARMNHSCTPNVYHCWNAGTGQLTVHATRDLRAGEEILTCYVNVCFYHEARQKELDRYGFKCDCAACCMQTEFGRTSEERRQRLCALNREMIMKCMTSDCDFERSTLNVVLQMIEIMREEGLTNMELTRHYCMAADLNESLGDNEQACEWARRALELTKVCTGADYVAYSMNEENLRRLVEIRDGVMGTLRAKI</sequence>
<dbReference type="SMART" id="SM00317">
    <property type="entry name" value="SET"/>
    <property type="match status" value="1"/>
</dbReference>
<name>A0AA39QUN7_9LECA</name>
<feature type="compositionally biased region" description="Basic and acidic residues" evidence="1">
    <location>
        <begin position="150"/>
        <end position="159"/>
    </location>
</feature>
<dbReference type="SUPFAM" id="SSF82199">
    <property type="entry name" value="SET domain"/>
    <property type="match status" value="1"/>
</dbReference>
<evidence type="ECO:0000256" key="1">
    <source>
        <dbReference type="SAM" id="MobiDB-lite"/>
    </source>
</evidence>
<keyword evidence="4" id="KW-1185">Reference proteome</keyword>
<evidence type="ECO:0000313" key="3">
    <source>
        <dbReference type="EMBL" id="KAK0509508.1"/>
    </source>
</evidence>
<feature type="compositionally biased region" description="Basic residues" evidence="1">
    <location>
        <begin position="78"/>
        <end position="92"/>
    </location>
</feature>
<accession>A0AA39QUN7</accession>
<evidence type="ECO:0000259" key="2">
    <source>
        <dbReference type="PROSITE" id="PS50280"/>
    </source>
</evidence>
<feature type="region of interest" description="Disordered" evidence="1">
    <location>
        <begin position="1"/>
        <end position="101"/>
    </location>
</feature>
<protein>
    <recommendedName>
        <fullName evidence="2">SET domain-containing protein</fullName>
    </recommendedName>
</protein>
<dbReference type="AlphaFoldDB" id="A0AA39QUN7"/>
<dbReference type="InterPro" id="IPR001214">
    <property type="entry name" value="SET_dom"/>
</dbReference>
<dbReference type="PANTHER" id="PTHR47332">
    <property type="entry name" value="SET DOMAIN-CONTAINING PROTEIN 5"/>
    <property type="match status" value="1"/>
</dbReference>
<dbReference type="PANTHER" id="PTHR47332:SF2">
    <property type="entry name" value="SET-6"/>
    <property type="match status" value="1"/>
</dbReference>
<dbReference type="EMBL" id="JAFEKC020000018">
    <property type="protein sequence ID" value="KAK0509508.1"/>
    <property type="molecule type" value="Genomic_DNA"/>
</dbReference>
<feature type="compositionally biased region" description="Polar residues" evidence="1">
    <location>
        <begin position="49"/>
        <end position="74"/>
    </location>
</feature>
<comment type="caution">
    <text evidence="3">The sequence shown here is derived from an EMBL/GenBank/DDBJ whole genome shotgun (WGS) entry which is preliminary data.</text>
</comment>
<feature type="compositionally biased region" description="Basic residues" evidence="1">
    <location>
        <begin position="32"/>
        <end position="48"/>
    </location>
</feature>
<gene>
    <name evidence="3" type="ORF">JMJ35_007902</name>
</gene>
<feature type="region of interest" description="Disordered" evidence="1">
    <location>
        <begin position="135"/>
        <end position="159"/>
    </location>
</feature>
<dbReference type="PROSITE" id="PS50280">
    <property type="entry name" value="SET"/>
    <property type="match status" value="1"/>
</dbReference>
<evidence type="ECO:0000313" key="4">
    <source>
        <dbReference type="Proteomes" id="UP001166286"/>
    </source>
</evidence>
<dbReference type="Pfam" id="PF00856">
    <property type="entry name" value="SET"/>
    <property type="match status" value="1"/>
</dbReference>
<proteinExistence type="predicted"/>
<dbReference type="InterPro" id="IPR053185">
    <property type="entry name" value="SET_domain_protein"/>
</dbReference>
<feature type="domain" description="SET" evidence="2">
    <location>
        <begin position="211"/>
        <end position="373"/>
    </location>
</feature>
<dbReference type="CDD" id="cd20071">
    <property type="entry name" value="SET_SMYD"/>
    <property type="match status" value="1"/>
</dbReference>
<dbReference type="InterPro" id="IPR046341">
    <property type="entry name" value="SET_dom_sf"/>
</dbReference>
<reference evidence="3" key="1">
    <citation type="submission" date="2023-03" db="EMBL/GenBank/DDBJ databases">
        <title>Complete genome of Cladonia borealis.</title>
        <authorList>
            <person name="Park H."/>
        </authorList>
    </citation>
    <scope>NUCLEOTIDE SEQUENCE</scope>
    <source>
        <strain evidence="3">ANT050790</strain>
    </source>
</reference>
<organism evidence="3 4">
    <name type="scientific">Cladonia borealis</name>
    <dbReference type="NCBI Taxonomy" id="184061"/>
    <lineage>
        <taxon>Eukaryota</taxon>
        <taxon>Fungi</taxon>
        <taxon>Dikarya</taxon>
        <taxon>Ascomycota</taxon>
        <taxon>Pezizomycotina</taxon>
        <taxon>Lecanoromycetes</taxon>
        <taxon>OSLEUM clade</taxon>
        <taxon>Lecanoromycetidae</taxon>
        <taxon>Lecanorales</taxon>
        <taxon>Lecanorineae</taxon>
        <taxon>Cladoniaceae</taxon>
        <taxon>Cladonia</taxon>
    </lineage>
</organism>
<dbReference type="Gene3D" id="2.170.270.10">
    <property type="entry name" value="SET domain"/>
    <property type="match status" value="1"/>
</dbReference>